<keyword evidence="6 8" id="KW-0808">Transferase</keyword>
<name>A0A833PF40_ACIBZ</name>
<keyword evidence="5 8" id="KW-0489">Methyltransferase</keyword>
<dbReference type="EMBL" id="WNDP01000056">
    <property type="protein sequence ID" value="KAF1024659.1"/>
    <property type="molecule type" value="Genomic_DNA"/>
</dbReference>
<dbReference type="GO" id="GO:0052913">
    <property type="term" value="F:16S rRNA (guanine(966)-N(2))-methyltransferase activity"/>
    <property type="evidence" value="ECO:0007669"/>
    <property type="project" value="UniProtKB-EC"/>
</dbReference>
<protein>
    <recommendedName>
        <fullName evidence="4 8">Ribosomal RNA small subunit methyltransferase D</fullName>
        <ecNumber evidence="3 8">2.1.1.171</ecNumber>
    </recommendedName>
</protein>
<accession>A0A833PF40</accession>
<evidence type="ECO:0000256" key="6">
    <source>
        <dbReference type="ARBA" id="ARBA00022679"/>
    </source>
</evidence>
<organism evidence="9 10">
    <name type="scientific">Acinetobacter bereziniae</name>
    <name type="common">Acinetobacter genomosp. 10</name>
    <dbReference type="NCBI Taxonomy" id="106648"/>
    <lineage>
        <taxon>Bacteria</taxon>
        <taxon>Pseudomonadati</taxon>
        <taxon>Pseudomonadota</taxon>
        <taxon>Gammaproteobacteria</taxon>
        <taxon>Moraxellales</taxon>
        <taxon>Moraxellaceae</taxon>
        <taxon>Acinetobacter</taxon>
    </lineage>
</organism>
<comment type="catalytic activity">
    <reaction evidence="7 8">
        <text>guanosine(966) in 16S rRNA + S-adenosyl-L-methionine = N(2)-methylguanosine(966) in 16S rRNA + S-adenosyl-L-homocysteine + H(+)</text>
        <dbReference type="Rhea" id="RHEA:23548"/>
        <dbReference type="Rhea" id="RHEA-COMP:10211"/>
        <dbReference type="Rhea" id="RHEA-COMP:10212"/>
        <dbReference type="ChEBI" id="CHEBI:15378"/>
        <dbReference type="ChEBI" id="CHEBI:57856"/>
        <dbReference type="ChEBI" id="CHEBI:59789"/>
        <dbReference type="ChEBI" id="CHEBI:74269"/>
        <dbReference type="ChEBI" id="CHEBI:74481"/>
        <dbReference type="EC" id="2.1.1.171"/>
    </reaction>
</comment>
<dbReference type="InterPro" id="IPR002052">
    <property type="entry name" value="DNA_methylase_N6_adenine_CS"/>
</dbReference>
<dbReference type="PANTHER" id="PTHR43542:SF1">
    <property type="entry name" value="METHYLTRANSFERASE"/>
    <property type="match status" value="1"/>
</dbReference>
<reference evidence="10" key="1">
    <citation type="journal article" date="2020" name="MBio">
        <title>Horizontal gene transfer to a defensive symbiont with a reduced genome amongst a multipartite beetle microbiome.</title>
        <authorList>
            <person name="Waterworth S.C."/>
            <person name="Florez L.V."/>
            <person name="Rees E.R."/>
            <person name="Hertweck C."/>
            <person name="Kaltenpoth M."/>
            <person name="Kwan J.C."/>
        </authorList>
    </citation>
    <scope>NUCLEOTIDE SEQUENCE [LARGE SCALE GENOMIC DNA]</scope>
</reference>
<keyword evidence="8" id="KW-0698">rRNA processing</keyword>
<evidence type="ECO:0000313" key="9">
    <source>
        <dbReference type="EMBL" id="KAF1024659.1"/>
    </source>
</evidence>
<dbReference type="PIRSF" id="PIRSF004553">
    <property type="entry name" value="CHP00095"/>
    <property type="match status" value="1"/>
</dbReference>
<keyword evidence="8" id="KW-0949">S-adenosyl-L-methionine</keyword>
<evidence type="ECO:0000313" key="10">
    <source>
        <dbReference type="Proteomes" id="UP000490535"/>
    </source>
</evidence>
<dbReference type="SUPFAM" id="SSF53335">
    <property type="entry name" value="S-adenosyl-L-methionine-dependent methyltransferases"/>
    <property type="match status" value="1"/>
</dbReference>
<dbReference type="AlphaFoldDB" id="A0A833PF40"/>
<evidence type="ECO:0000256" key="7">
    <source>
        <dbReference type="ARBA" id="ARBA00048326"/>
    </source>
</evidence>
<comment type="similarity">
    <text evidence="2 8">Belongs to the methyltransferase superfamily. RsmD family.</text>
</comment>
<evidence type="ECO:0000256" key="2">
    <source>
        <dbReference type="ARBA" id="ARBA00005269"/>
    </source>
</evidence>
<dbReference type="CDD" id="cd02440">
    <property type="entry name" value="AdoMet_MTases"/>
    <property type="match status" value="1"/>
</dbReference>
<gene>
    <name evidence="9" type="primary">rsmD</name>
    <name evidence="9" type="ORF">GAK29_02436</name>
</gene>
<dbReference type="Proteomes" id="UP000490535">
    <property type="component" value="Unassembled WGS sequence"/>
</dbReference>
<dbReference type="GO" id="GO:0003676">
    <property type="term" value="F:nucleic acid binding"/>
    <property type="evidence" value="ECO:0007669"/>
    <property type="project" value="InterPro"/>
</dbReference>
<sequence>MNNKIKNQLRIIGGEWKRRVLPFADIDGLRPTPDRVRETLFNWLMWDIQNTKVLDLCAGSGALGFEALSRGAGHVLMIEPNSIQAKFLKDNIQLLKAENCQLKIQTAQQALSSLNEKFDLVFLDPPYSLNLWEELAQKADPYLADQALIYVEADRALNQLNLPPTWQLQKQTKAGVVQAGLFKKLSA</sequence>
<evidence type="ECO:0000256" key="4">
    <source>
        <dbReference type="ARBA" id="ARBA00013682"/>
    </source>
</evidence>
<dbReference type="PANTHER" id="PTHR43542">
    <property type="entry name" value="METHYLTRANSFERASE"/>
    <property type="match status" value="1"/>
</dbReference>
<dbReference type="NCBIfam" id="TIGR00095">
    <property type="entry name" value="16S rRNA (guanine(966)-N(2))-methyltransferase RsmD"/>
    <property type="match status" value="1"/>
</dbReference>
<comment type="function">
    <text evidence="1 8">Specifically methylates the guanine in position 966 of 16S rRNA in the assembled 30S particle.</text>
</comment>
<dbReference type="EC" id="2.1.1.171" evidence="3 8"/>
<dbReference type="PROSITE" id="PS00092">
    <property type="entry name" value="N6_MTASE"/>
    <property type="match status" value="1"/>
</dbReference>
<comment type="caution">
    <text evidence="9">The sequence shown here is derived from an EMBL/GenBank/DDBJ whole genome shotgun (WGS) entry which is preliminary data.</text>
</comment>
<evidence type="ECO:0000256" key="8">
    <source>
        <dbReference type="PIRNR" id="PIRNR004553"/>
    </source>
</evidence>
<proteinExistence type="inferred from homology"/>
<dbReference type="Gene3D" id="3.40.50.150">
    <property type="entry name" value="Vaccinia Virus protein VP39"/>
    <property type="match status" value="1"/>
</dbReference>
<evidence type="ECO:0000256" key="5">
    <source>
        <dbReference type="ARBA" id="ARBA00022603"/>
    </source>
</evidence>
<dbReference type="InterPro" id="IPR004398">
    <property type="entry name" value="RNA_MeTrfase_RsmD"/>
</dbReference>
<dbReference type="Pfam" id="PF03602">
    <property type="entry name" value="Cons_hypoth95"/>
    <property type="match status" value="1"/>
</dbReference>
<dbReference type="InterPro" id="IPR029063">
    <property type="entry name" value="SAM-dependent_MTases_sf"/>
</dbReference>
<evidence type="ECO:0000256" key="3">
    <source>
        <dbReference type="ARBA" id="ARBA00012141"/>
    </source>
</evidence>
<evidence type="ECO:0000256" key="1">
    <source>
        <dbReference type="ARBA" id="ARBA00002649"/>
    </source>
</evidence>